<comment type="caution">
    <text evidence="1">The sequence shown here is derived from an EMBL/GenBank/DDBJ whole genome shotgun (WGS) entry which is preliminary data.</text>
</comment>
<dbReference type="VEuPathDB" id="FungiDB:PC110_g22516"/>
<evidence type="ECO:0000313" key="2">
    <source>
        <dbReference type="Proteomes" id="UP000697107"/>
    </source>
</evidence>
<dbReference type="Proteomes" id="UP000697107">
    <property type="component" value="Unassembled WGS sequence"/>
</dbReference>
<proteinExistence type="predicted"/>
<gene>
    <name evidence="1" type="ORF">PC118_g24224</name>
</gene>
<organism evidence="1 2">
    <name type="scientific">Phytophthora cactorum</name>
    <dbReference type="NCBI Taxonomy" id="29920"/>
    <lineage>
        <taxon>Eukaryota</taxon>
        <taxon>Sar</taxon>
        <taxon>Stramenopiles</taxon>
        <taxon>Oomycota</taxon>
        <taxon>Peronosporomycetes</taxon>
        <taxon>Peronosporales</taxon>
        <taxon>Peronosporaceae</taxon>
        <taxon>Phytophthora</taxon>
    </lineage>
</organism>
<name>A0A8T1EY16_9STRA</name>
<sequence length="86" mass="9341">MDARHCMEVLTTADNLRMSTCRVHTARGASPLLARITWSSALCSSAQHIPEIEAKTIVEAPVKMAKPMVQNTKGGKSLNFTVDAMI</sequence>
<accession>A0A8T1EY16</accession>
<dbReference type="EMBL" id="RCML01002797">
    <property type="protein sequence ID" value="KAG2956992.1"/>
    <property type="molecule type" value="Genomic_DNA"/>
</dbReference>
<protein>
    <submittedName>
        <fullName evidence="1">Uncharacterized protein</fullName>
    </submittedName>
</protein>
<reference evidence="1" key="1">
    <citation type="submission" date="2018-10" db="EMBL/GenBank/DDBJ databases">
        <title>Effector identification in a new, highly contiguous assembly of the strawberry crown rot pathogen Phytophthora cactorum.</title>
        <authorList>
            <person name="Armitage A.D."/>
            <person name="Nellist C.F."/>
            <person name="Bates H."/>
            <person name="Vickerstaff R.J."/>
            <person name="Harrison R.J."/>
        </authorList>
    </citation>
    <scope>NUCLEOTIDE SEQUENCE</scope>
    <source>
        <strain evidence="1">P415</strain>
    </source>
</reference>
<dbReference type="AlphaFoldDB" id="A0A8T1EY16"/>
<evidence type="ECO:0000313" key="1">
    <source>
        <dbReference type="EMBL" id="KAG2956992.1"/>
    </source>
</evidence>